<dbReference type="Proteomes" id="UP000759131">
    <property type="component" value="Unassembled WGS sequence"/>
</dbReference>
<name>A0A7R9LF33_9ACAR</name>
<dbReference type="AlphaFoldDB" id="A0A7R9LF33"/>
<evidence type="ECO:0000256" key="1">
    <source>
        <dbReference type="SAM" id="Phobius"/>
    </source>
</evidence>
<keyword evidence="1" id="KW-0812">Transmembrane</keyword>
<feature type="transmembrane region" description="Helical" evidence="1">
    <location>
        <begin position="106"/>
        <end position="130"/>
    </location>
</feature>
<protein>
    <submittedName>
        <fullName evidence="2">Uncharacterized protein</fullName>
    </submittedName>
</protein>
<keyword evidence="1" id="KW-0472">Membrane</keyword>
<dbReference type="OrthoDB" id="10555767at2759"/>
<dbReference type="EMBL" id="CAJPIZ010023751">
    <property type="protein sequence ID" value="CAG2118303.1"/>
    <property type="molecule type" value="Genomic_DNA"/>
</dbReference>
<reference evidence="2" key="1">
    <citation type="submission" date="2020-11" db="EMBL/GenBank/DDBJ databases">
        <authorList>
            <person name="Tran Van P."/>
        </authorList>
    </citation>
    <scope>NUCLEOTIDE SEQUENCE</scope>
</reference>
<feature type="non-terminal residue" evidence="2">
    <location>
        <position position="1"/>
    </location>
</feature>
<organism evidence="2">
    <name type="scientific">Medioppia subpectinata</name>
    <dbReference type="NCBI Taxonomy" id="1979941"/>
    <lineage>
        <taxon>Eukaryota</taxon>
        <taxon>Metazoa</taxon>
        <taxon>Ecdysozoa</taxon>
        <taxon>Arthropoda</taxon>
        <taxon>Chelicerata</taxon>
        <taxon>Arachnida</taxon>
        <taxon>Acari</taxon>
        <taxon>Acariformes</taxon>
        <taxon>Sarcoptiformes</taxon>
        <taxon>Oribatida</taxon>
        <taxon>Brachypylina</taxon>
        <taxon>Oppioidea</taxon>
        <taxon>Oppiidae</taxon>
        <taxon>Medioppia</taxon>
    </lineage>
</organism>
<evidence type="ECO:0000313" key="3">
    <source>
        <dbReference type="Proteomes" id="UP000759131"/>
    </source>
</evidence>
<proteinExistence type="predicted"/>
<feature type="transmembrane region" description="Helical" evidence="1">
    <location>
        <begin position="200"/>
        <end position="217"/>
    </location>
</feature>
<accession>A0A7R9LF33</accession>
<feature type="transmembrane region" description="Helical" evidence="1">
    <location>
        <begin position="30"/>
        <end position="50"/>
    </location>
</feature>
<keyword evidence="3" id="KW-1185">Reference proteome</keyword>
<gene>
    <name evidence="2" type="ORF">OSB1V03_LOCUS18255</name>
</gene>
<evidence type="ECO:0000313" key="2">
    <source>
        <dbReference type="EMBL" id="CAD7640540.1"/>
    </source>
</evidence>
<feature type="transmembrane region" description="Helical" evidence="1">
    <location>
        <begin position="136"/>
        <end position="155"/>
    </location>
</feature>
<dbReference type="EMBL" id="OC878326">
    <property type="protein sequence ID" value="CAD7640540.1"/>
    <property type="molecule type" value="Genomic_DNA"/>
</dbReference>
<sequence>YFSPYLLNCSWWETLVYGVPHGLVTCLNSYYAYGISMWLLIHFYLVSKYLGLRLRALSDRVSEWDTSPTGVPTGLTTDQKVWAMVREAEAVCHETDSYNSTYWSKYLATVWSVLGSVTVLSLYVILFVSMDMFTKLMVGFAIIFAVNLFALNVWIASGVNTSAKRLSKCLAGFCCRITRHRGVTYKCICLKIKPTIHHTFIAMIGANILTLITGLWLTSGALGGEIGVPVLLWQQRPLADTGDLSAGVLATGERASTVHQLDSGAFGDRYLPVGHTIVAFVQNRLSLEQFTADDRPESRLPAVRRLFTDVAIAPVYHL</sequence>
<keyword evidence="1" id="KW-1133">Transmembrane helix</keyword>